<feature type="transmembrane region" description="Helical" evidence="4">
    <location>
        <begin position="326"/>
        <end position="349"/>
    </location>
</feature>
<keyword evidence="3 4" id="KW-0472">Membrane</keyword>
<dbReference type="InterPro" id="IPR036259">
    <property type="entry name" value="MFS_trans_sf"/>
</dbReference>
<dbReference type="EMBL" id="MFUX01000024">
    <property type="protein sequence ID" value="OGI94405.1"/>
    <property type="molecule type" value="Genomic_DNA"/>
</dbReference>
<dbReference type="PANTHER" id="PTHR23526">
    <property type="entry name" value="INTEGRAL MEMBRANE TRANSPORT PROTEIN-RELATED"/>
    <property type="match status" value="1"/>
</dbReference>
<feature type="transmembrane region" description="Helical" evidence="4">
    <location>
        <begin position="265"/>
        <end position="283"/>
    </location>
</feature>
<dbReference type="GO" id="GO:0022857">
    <property type="term" value="F:transmembrane transporter activity"/>
    <property type="evidence" value="ECO:0007669"/>
    <property type="project" value="InterPro"/>
</dbReference>
<keyword evidence="1 4" id="KW-0812">Transmembrane</keyword>
<keyword evidence="2 4" id="KW-1133">Transmembrane helix</keyword>
<evidence type="ECO:0000313" key="7">
    <source>
        <dbReference type="Proteomes" id="UP000176629"/>
    </source>
</evidence>
<dbReference type="STRING" id="1801773.A3A03_03880"/>
<feature type="transmembrane region" description="Helical" evidence="4">
    <location>
        <begin position="65"/>
        <end position="83"/>
    </location>
</feature>
<comment type="caution">
    <text evidence="6">The sequence shown here is derived from an EMBL/GenBank/DDBJ whole genome shotgun (WGS) entry which is preliminary data.</text>
</comment>
<protein>
    <recommendedName>
        <fullName evidence="5">Major facilitator superfamily (MFS) profile domain-containing protein</fullName>
    </recommendedName>
</protein>
<dbReference type="Pfam" id="PF07690">
    <property type="entry name" value="MFS_1"/>
    <property type="match status" value="1"/>
</dbReference>
<feature type="transmembrane region" description="Helical" evidence="4">
    <location>
        <begin position="289"/>
        <end position="314"/>
    </location>
</feature>
<feature type="domain" description="Major facilitator superfamily (MFS) profile" evidence="5">
    <location>
        <begin position="199"/>
        <end position="379"/>
    </location>
</feature>
<feature type="transmembrane region" description="Helical" evidence="4">
    <location>
        <begin position="89"/>
        <end position="114"/>
    </location>
</feature>
<dbReference type="SUPFAM" id="SSF103473">
    <property type="entry name" value="MFS general substrate transporter"/>
    <property type="match status" value="1"/>
</dbReference>
<proteinExistence type="predicted"/>
<dbReference type="Proteomes" id="UP000176629">
    <property type="component" value="Unassembled WGS sequence"/>
</dbReference>
<feature type="transmembrane region" description="Helical" evidence="4">
    <location>
        <begin position="126"/>
        <end position="147"/>
    </location>
</feature>
<evidence type="ECO:0000256" key="1">
    <source>
        <dbReference type="ARBA" id="ARBA00022692"/>
    </source>
</evidence>
<evidence type="ECO:0000256" key="4">
    <source>
        <dbReference type="SAM" id="Phobius"/>
    </source>
</evidence>
<dbReference type="Gene3D" id="1.20.1250.20">
    <property type="entry name" value="MFS general substrate transporter like domains"/>
    <property type="match status" value="2"/>
</dbReference>
<evidence type="ECO:0000256" key="2">
    <source>
        <dbReference type="ARBA" id="ARBA00022989"/>
    </source>
</evidence>
<evidence type="ECO:0000256" key="3">
    <source>
        <dbReference type="ARBA" id="ARBA00023136"/>
    </source>
</evidence>
<accession>A0A1F6XJV5</accession>
<evidence type="ECO:0000259" key="5">
    <source>
        <dbReference type="PROSITE" id="PS50850"/>
    </source>
</evidence>
<dbReference type="InterPro" id="IPR020846">
    <property type="entry name" value="MFS_dom"/>
</dbReference>
<feature type="transmembrane region" description="Helical" evidence="4">
    <location>
        <begin position="205"/>
        <end position="224"/>
    </location>
</feature>
<sequence length="379" mass="43102">MKSIFFLGFLFSLHLALTAYINSSFLLTALGEKDVGLVYTLGFIVCILALLIVPKILIKIGSDKFLLWSAGLNAISLFVLSIFEGLWLIIPIFIVYLTLNTLIVFSLDEILEIFSKNNGVGKIRGLYITIISVAWVIAQSFSGAILSNFSFSFLYFISFAVMTIFFFISFVSLKNLPDPKYDRAPILKSLKIFFKNKNLISAYKINFLLQFFFAFMVIYTPIYLNTHLGFTWSEIGLIFTIMLTPFVILPFFLGKYSDKIGERKMLIYGFILVAISTLSLFFIQESKVWIWALLLFITRVGASTIEIMSDVYFFKHIAPENDEFIGIYRNATPVAYILAPLVAFLIFTFAPAFNYIYLVLGILMLAGVYLASTIERRDI</sequence>
<feature type="transmembrane region" description="Helical" evidence="4">
    <location>
        <begin position="230"/>
        <end position="253"/>
    </location>
</feature>
<dbReference type="AlphaFoldDB" id="A0A1F6XJV5"/>
<gene>
    <name evidence="6" type="ORF">A3A03_03880</name>
</gene>
<feature type="transmembrane region" description="Helical" evidence="4">
    <location>
        <begin position="35"/>
        <end position="53"/>
    </location>
</feature>
<feature type="transmembrane region" description="Helical" evidence="4">
    <location>
        <begin position="153"/>
        <end position="173"/>
    </location>
</feature>
<feature type="transmembrane region" description="Helical" evidence="4">
    <location>
        <begin position="355"/>
        <end position="374"/>
    </location>
</feature>
<name>A0A1F6XJV5_9BACT</name>
<dbReference type="InterPro" id="IPR052528">
    <property type="entry name" value="Sugar_transport-like"/>
</dbReference>
<reference evidence="6 7" key="1">
    <citation type="journal article" date="2016" name="Nat. Commun.">
        <title>Thousands of microbial genomes shed light on interconnected biogeochemical processes in an aquifer system.</title>
        <authorList>
            <person name="Anantharaman K."/>
            <person name="Brown C.T."/>
            <person name="Hug L.A."/>
            <person name="Sharon I."/>
            <person name="Castelle C.J."/>
            <person name="Probst A.J."/>
            <person name="Thomas B.C."/>
            <person name="Singh A."/>
            <person name="Wilkins M.J."/>
            <person name="Karaoz U."/>
            <person name="Brodie E.L."/>
            <person name="Williams K.H."/>
            <person name="Hubbard S.S."/>
            <person name="Banfield J.F."/>
        </authorList>
    </citation>
    <scope>NUCLEOTIDE SEQUENCE [LARGE SCALE GENOMIC DNA]</scope>
</reference>
<dbReference type="PROSITE" id="PS50850">
    <property type="entry name" value="MFS"/>
    <property type="match status" value="1"/>
</dbReference>
<evidence type="ECO:0000313" key="6">
    <source>
        <dbReference type="EMBL" id="OGI94405.1"/>
    </source>
</evidence>
<organism evidence="6 7">
    <name type="scientific">Candidatus Nomurabacteria bacterium RIFCSPLOWO2_01_FULL_40_18</name>
    <dbReference type="NCBI Taxonomy" id="1801773"/>
    <lineage>
        <taxon>Bacteria</taxon>
        <taxon>Candidatus Nomuraibacteriota</taxon>
    </lineage>
</organism>
<dbReference type="InterPro" id="IPR011701">
    <property type="entry name" value="MFS"/>
</dbReference>
<dbReference type="PANTHER" id="PTHR23526:SF2">
    <property type="entry name" value="MAJOR FACILITATOR SUPERFAMILY (MFS) PROFILE DOMAIN-CONTAINING PROTEIN"/>
    <property type="match status" value="1"/>
</dbReference>